<evidence type="ECO:0000256" key="4">
    <source>
        <dbReference type="ARBA" id="ARBA00022989"/>
    </source>
</evidence>
<dbReference type="InterPro" id="IPR022930">
    <property type="entry name" value="UPF0316"/>
</dbReference>
<comment type="subcellular location">
    <subcellularLocation>
        <location evidence="1 6">Cell membrane</location>
        <topology evidence="1 6">Multi-pass membrane protein</topology>
    </subcellularLocation>
</comment>
<protein>
    <recommendedName>
        <fullName evidence="6">UPF0316 protein ACFPXP_01750</fullName>
    </recommendedName>
</protein>
<reference evidence="10" key="1">
    <citation type="journal article" date="2019" name="Int. J. Syst. Evol. Microbiol.">
        <title>The Global Catalogue of Microorganisms (GCM) 10K type strain sequencing project: providing services to taxonomists for standard genome sequencing and annotation.</title>
        <authorList>
            <consortium name="The Broad Institute Genomics Platform"/>
            <consortium name="The Broad Institute Genome Sequencing Center for Infectious Disease"/>
            <person name="Wu L."/>
            <person name="Ma J."/>
        </authorList>
    </citation>
    <scope>NUCLEOTIDE SEQUENCE [LARGE SCALE GENOMIC DNA]</scope>
    <source>
        <strain evidence="10">CCM 8749</strain>
    </source>
</reference>
<feature type="domain" description="DUF2179" evidence="7">
    <location>
        <begin position="111"/>
        <end position="163"/>
    </location>
</feature>
<feature type="transmembrane region" description="Helical" evidence="6">
    <location>
        <begin position="60"/>
        <end position="78"/>
    </location>
</feature>
<feature type="transmembrane region" description="Helical" evidence="6">
    <location>
        <begin position="33"/>
        <end position="54"/>
    </location>
</feature>
<keyword evidence="10" id="KW-1185">Reference proteome</keyword>
<dbReference type="Pfam" id="PF10035">
    <property type="entry name" value="DUF2179"/>
    <property type="match status" value="1"/>
</dbReference>
<evidence type="ECO:0000256" key="1">
    <source>
        <dbReference type="ARBA" id="ARBA00004651"/>
    </source>
</evidence>
<keyword evidence="3 6" id="KW-0812">Transmembrane</keyword>
<evidence type="ECO:0000313" key="10">
    <source>
        <dbReference type="Proteomes" id="UP001596250"/>
    </source>
</evidence>
<evidence type="ECO:0000256" key="2">
    <source>
        <dbReference type="ARBA" id="ARBA00022475"/>
    </source>
</evidence>
<proteinExistence type="inferred from homology"/>
<evidence type="ECO:0000259" key="7">
    <source>
        <dbReference type="Pfam" id="PF10035"/>
    </source>
</evidence>
<comment type="caution">
    <text evidence="9">The sequence shown here is derived from an EMBL/GenBank/DDBJ whole genome shotgun (WGS) entry which is preliminary data.</text>
</comment>
<dbReference type="InterPro" id="IPR044035">
    <property type="entry name" value="DUF5698"/>
</dbReference>
<organism evidence="9 10">
    <name type="scientific">Marinicrinis lubricantis</name>
    <dbReference type="NCBI Taxonomy" id="2086470"/>
    <lineage>
        <taxon>Bacteria</taxon>
        <taxon>Bacillati</taxon>
        <taxon>Bacillota</taxon>
        <taxon>Bacilli</taxon>
        <taxon>Bacillales</taxon>
        <taxon>Paenibacillaceae</taxon>
    </lineage>
</organism>
<dbReference type="InterPro" id="IPR019264">
    <property type="entry name" value="DUF2179"/>
</dbReference>
<dbReference type="EMBL" id="JBHSQV010000010">
    <property type="protein sequence ID" value="MFC5985195.1"/>
    <property type="molecule type" value="Genomic_DNA"/>
</dbReference>
<dbReference type="Pfam" id="PF18955">
    <property type="entry name" value="DUF5698"/>
    <property type="match status" value="1"/>
</dbReference>
<accession>A0ABW1IJH6</accession>
<evidence type="ECO:0000256" key="5">
    <source>
        <dbReference type="ARBA" id="ARBA00023136"/>
    </source>
</evidence>
<evidence type="ECO:0000313" key="9">
    <source>
        <dbReference type="EMBL" id="MFC5985195.1"/>
    </source>
</evidence>
<dbReference type="Proteomes" id="UP001596250">
    <property type="component" value="Unassembled WGS sequence"/>
</dbReference>
<feature type="transmembrane region" description="Helical" evidence="6">
    <location>
        <begin position="6"/>
        <end position="26"/>
    </location>
</feature>
<keyword evidence="4 6" id="KW-1133">Transmembrane helix</keyword>
<comment type="similarity">
    <text evidence="6">Belongs to the UPF0316 family.</text>
</comment>
<evidence type="ECO:0000256" key="6">
    <source>
        <dbReference type="HAMAP-Rule" id="MF_01515"/>
    </source>
</evidence>
<keyword evidence="2 6" id="KW-1003">Cell membrane</keyword>
<dbReference type="HAMAP" id="MF_01515">
    <property type="entry name" value="UPF0316"/>
    <property type="match status" value="1"/>
</dbReference>
<dbReference type="CDD" id="cd16381">
    <property type="entry name" value="YitT_C_like_1"/>
    <property type="match status" value="1"/>
</dbReference>
<evidence type="ECO:0000259" key="8">
    <source>
        <dbReference type="Pfam" id="PF18955"/>
    </source>
</evidence>
<gene>
    <name evidence="9" type="ORF">ACFPXP_01750</name>
</gene>
<dbReference type="PANTHER" id="PTHR40060">
    <property type="entry name" value="UPF0316 PROTEIN YEBE"/>
    <property type="match status" value="1"/>
</dbReference>
<feature type="domain" description="DUF5698" evidence="8">
    <location>
        <begin position="21"/>
        <end position="77"/>
    </location>
</feature>
<dbReference type="NCBIfam" id="NF003194">
    <property type="entry name" value="PRK04164.1-5"/>
    <property type="match status" value="1"/>
</dbReference>
<evidence type="ECO:0000256" key="3">
    <source>
        <dbReference type="ARBA" id="ARBA00022692"/>
    </source>
</evidence>
<sequence>MNWMMIGTIAVINIVYVSLFTVRLIFVMKNYRSLAAAISMVEVFVYLMGLNIVLDNIDEPINLAAYCIGFGLGVFLGSKIEEWLALGYVTAQIVVDSESSKLPAALRERGFGVTSWLADGRDGHRLVMQVLAKRSHEKKLIATVNEIAPKAFYISYEPRFFKGGFWTRRLR</sequence>
<dbReference type="PANTHER" id="PTHR40060:SF1">
    <property type="entry name" value="UPF0316 PROTEIN YEBE"/>
    <property type="match status" value="1"/>
</dbReference>
<dbReference type="RefSeq" id="WP_379891797.1">
    <property type="nucleotide sequence ID" value="NZ_CBCSCT010000003.1"/>
</dbReference>
<keyword evidence="5 6" id="KW-0472">Membrane</keyword>
<name>A0ABW1IJH6_9BACL</name>